<comment type="caution">
    <text evidence="2">The sequence shown here is derived from an EMBL/GenBank/DDBJ whole genome shotgun (WGS) entry which is preliminary data.</text>
</comment>
<accession>A0A4Z2E729</accession>
<proteinExistence type="predicted"/>
<sequence>MEGVMNERRWRTPKAVISDPPPTSRRRQTDNEGGREKERKKEAEDVTSQPSKKEKTSERGQSGGFSLRPEDQLKEGRLVCSRRCTCLPSRSSGYGVG</sequence>
<gene>
    <name evidence="2" type="ORF">EYF80_065422</name>
</gene>
<evidence type="ECO:0000313" key="2">
    <source>
        <dbReference type="EMBL" id="TNN24453.1"/>
    </source>
</evidence>
<keyword evidence="3" id="KW-1185">Reference proteome</keyword>
<feature type="compositionally biased region" description="Basic and acidic residues" evidence="1">
    <location>
        <begin position="27"/>
        <end position="44"/>
    </location>
</feature>
<feature type="region of interest" description="Disordered" evidence="1">
    <location>
        <begin position="1"/>
        <end position="74"/>
    </location>
</feature>
<evidence type="ECO:0000313" key="3">
    <source>
        <dbReference type="Proteomes" id="UP000314294"/>
    </source>
</evidence>
<dbReference type="Proteomes" id="UP000314294">
    <property type="component" value="Unassembled WGS sequence"/>
</dbReference>
<organism evidence="2 3">
    <name type="scientific">Liparis tanakae</name>
    <name type="common">Tanaka's snailfish</name>
    <dbReference type="NCBI Taxonomy" id="230148"/>
    <lineage>
        <taxon>Eukaryota</taxon>
        <taxon>Metazoa</taxon>
        <taxon>Chordata</taxon>
        <taxon>Craniata</taxon>
        <taxon>Vertebrata</taxon>
        <taxon>Euteleostomi</taxon>
        <taxon>Actinopterygii</taxon>
        <taxon>Neopterygii</taxon>
        <taxon>Teleostei</taxon>
        <taxon>Neoteleostei</taxon>
        <taxon>Acanthomorphata</taxon>
        <taxon>Eupercaria</taxon>
        <taxon>Perciformes</taxon>
        <taxon>Cottioidei</taxon>
        <taxon>Cottales</taxon>
        <taxon>Liparidae</taxon>
        <taxon>Liparis</taxon>
    </lineage>
</organism>
<dbReference type="AlphaFoldDB" id="A0A4Z2E729"/>
<protein>
    <submittedName>
        <fullName evidence="2">Uncharacterized protein</fullName>
    </submittedName>
</protein>
<evidence type="ECO:0000256" key="1">
    <source>
        <dbReference type="SAM" id="MobiDB-lite"/>
    </source>
</evidence>
<reference evidence="2 3" key="1">
    <citation type="submission" date="2019-03" db="EMBL/GenBank/DDBJ databases">
        <title>First draft genome of Liparis tanakae, snailfish: a comprehensive survey of snailfish specific genes.</title>
        <authorList>
            <person name="Kim W."/>
            <person name="Song I."/>
            <person name="Jeong J.-H."/>
            <person name="Kim D."/>
            <person name="Kim S."/>
            <person name="Ryu S."/>
            <person name="Song J.Y."/>
            <person name="Lee S.K."/>
        </authorList>
    </citation>
    <scope>NUCLEOTIDE SEQUENCE [LARGE SCALE GENOMIC DNA]</scope>
    <source>
        <tissue evidence="2">Muscle</tissue>
    </source>
</reference>
<feature type="compositionally biased region" description="Basic and acidic residues" evidence="1">
    <location>
        <begin position="1"/>
        <end position="10"/>
    </location>
</feature>
<name>A0A4Z2E729_9TELE</name>
<dbReference type="EMBL" id="SRLO01015337">
    <property type="protein sequence ID" value="TNN24453.1"/>
    <property type="molecule type" value="Genomic_DNA"/>
</dbReference>